<evidence type="ECO:0000256" key="11">
    <source>
        <dbReference type="SAM" id="SignalP"/>
    </source>
</evidence>
<gene>
    <name evidence="12" type="ORF">M404DRAFT_991490</name>
</gene>
<evidence type="ECO:0000313" key="12">
    <source>
        <dbReference type="EMBL" id="KIO14737.1"/>
    </source>
</evidence>
<comment type="similarity">
    <text evidence="8">Belongs to the IRC22 family.</text>
</comment>
<evidence type="ECO:0000256" key="2">
    <source>
        <dbReference type="ARBA" id="ARBA00022692"/>
    </source>
</evidence>
<dbReference type="OrthoDB" id="1926781at2759"/>
<keyword evidence="2 10" id="KW-0812">Transmembrane</keyword>
<keyword evidence="3 11" id="KW-0732">Signal</keyword>
<dbReference type="Pfam" id="PF03896">
    <property type="entry name" value="TRAP_alpha"/>
    <property type="match status" value="1"/>
</dbReference>
<keyword evidence="5 10" id="KW-1133">Transmembrane helix</keyword>
<feature type="transmembrane region" description="Helical" evidence="10">
    <location>
        <begin position="157"/>
        <end position="181"/>
    </location>
</feature>
<feature type="chain" id="PRO_5002166396" description="Translocon-associated protein subunit alpha" evidence="11">
    <location>
        <begin position="27"/>
        <end position="251"/>
    </location>
</feature>
<protein>
    <recommendedName>
        <fullName evidence="14">Translocon-associated protein subunit alpha</fullName>
    </recommendedName>
</protein>
<evidence type="ECO:0000256" key="4">
    <source>
        <dbReference type="ARBA" id="ARBA00022824"/>
    </source>
</evidence>
<evidence type="ECO:0000256" key="5">
    <source>
        <dbReference type="ARBA" id="ARBA00022989"/>
    </source>
</evidence>
<evidence type="ECO:0000256" key="1">
    <source>
        <dbReference type="ARBA" id="ARBA00004115"/>
    </source>
</evidence>
<evidence type="ECO:0000256" key="3">
    <source>
        <dbReference type="ARBA" id="ARBA00022729"/>
    </source>
</evidence>
<dbReference type="Proteomes" id="UP000054217">
    <property type="component" value="Unassembled WGS sequence"/>
</dbReference>
<evidence type="ECO:0000256" key="7">
    <source>
        <dbReference type="ARBA" id="ARBA00037565"/>
    </source>
</evidence>
<evidence type="ECO:0008006" key="14">
    <source>
        <dbReference type="Google" id="ProtNLM"/>
    </source>
</evidence>
<dbReference type="InterPro" id="IPR005595">
    <property type="entry name" value="TRAP_alpha"/>
</dbReference>
<dbReference type="PANTHER" id="PTHR12924:SF0">
    <property type="entry name" value="TRANSLOCON-ASSOCIATED PROTEIN SUBUNIT ALPHA"/>
    <property type="match status" value="1"/>
</dbReference>
<feature type="signal peptide" evidence="11">
    <location>
        <begin position="1"/>
        <end position="26"/>
    </location>
</feature>
<reference evidence="12 13" key="1">
    <citation type="submission" date="2014-04" db="EMBL/GenBank/DDBJ databases">
        <authorList>
            <consortium name="DOE Joint Genome Institute"/>
            <person name="Kuo A."/>
            <person name="Kohler A."/>
            <person name="Costa M.D."/>
            <person name="Nagy L.G."/>
            <person name="Floudas D."/>
            <person name="Copeland A."/>
            <person name="Barry K.W."/>
            <person name="Cichocki N."/>
            <person name="Veneault-Fourrey C."/>
            <person name="LaButti K."/>
            <person name="Lindquist E.A."/>
            <person name="Lipzen A."/>
            <person name="Lundell T."/>
            <person name="Morin E."/>
            <person name="Murat C."/>
            <person name="Sun H."/>
            <person name="Tunlid A."/>
            <person name="Henrissat B."/>
            <person name="Grigoriev I.V."/>
            <person name="Hibbett D.S."/>
            <person name="Martin F."/>
            <person name="Nordberg H.P."/>
            <person name="Cantor M.N."/>
            <person name="Hua S.X."/>
        </authorList>
    </citation>
    <scope>NUCLEOTIDE SEQUENCE [LARGE SCALE GENOMIC DNA]</scope>
    <source>
        <strain evidence="12 13">Marx 270</strain>
    </source>
</reference>
<evidence type="ECO:0000256" key="6">
    <source>
        <dbReference type="ARBA" id="ARBA00023136"/>
    </source>
</evidence>
<sequence length="251" mass="27399">MRLPTLLARGLCLAATLVSFIAVANADSEEPEVSVVATFPESNPFSQVVNGERNQIFLAIENKSDRNVTLQSIGGSFHHPETGTLVKNTTSLAYGVPLLEGAKLQIPYAFHSEYTGDLRLTIWLDHITEGEKYRVIAYDSIVTIVEPEVSWFDFKLISTYLIVAAILGGGSYYAYLTYLPVPKVKNPKRRQEGTTPAATATGTSTGGYDEDWIPVHHLKKPKAKKVAVGSGEEPSAGETSGTEGRKRKTRK</sequence>
<evidence type="ECO:0000256" key="9">
    <source>
        <dbReference type="SAM" id="MobiDB-lite"/>
    </source>
</evidence>
<dbReference type="GO" id="GO:0005789">
    <property type="term" value="C:endoplasmic reticulum membrane"/>
    <property type="evidence" value="ECO:0007669"/>
    <property type="project" value="UniProtKB-SubCell"/>
</dbReference>
<feature type="region of interest" description="Disordered" evidence="9">
    <location>
        <begin position="186"/>
        <end position="251"/>
    </location>
</feature>
<dbReference type="HOGENOM" id="CLU_068820_1_0_1"/>
<keyword evidence="4" id="KW-0256">Endoplasmic reticulum</keyword>
<dbReference type="EMBL" id="KN831944">
    <property type="protein sequence ID" value="KIO14737.1"/>
    <property type="molecule type" value="Genomic_DNA"/>
</dbReference>
<dbReference type="InParanoid" id="A0A0C3KZ21"/>
<accession>A0A0C3KZ21</accession>
<organism evidence="12 13">
    <name type="scientific">Pisolithus tinctorius Marx 270</name>
    <dbReference type="NCBI Taxonomy" id="870435"/>
    <lineage>
        <taxon>Eukaryota</taxon>
        <taxon>Fungi</taxon>
        <taxon>Dikarya</taxon>
        <taxon>Basidiomycota</taxon>
        <taxon>Agaricomycotina</taxon>
        <taxon>Agaricomycetes</taxon>
        <taxon>Agaricomycetidae</taxon>
        <taxon>Boletales</taxon>
        <taxon>Sclerodermatineae</taxon>
        <taxon>Pisolithaceae</taxon>
        <taxon>Pisolithus</taxon>
    </lineage>
</organism>
<proteinExistence type="inferred from homology"/>
<evidence type="ECO:0000256" key="8">
    <source>
        <dbReference type="ARBA" id="ARBA00038311"/>
    </source>
</evidence>
<dbReference type="AlphaFoldDB" id="A0A0C3KZ21"/>
<name>A0A0C3KZ21_PISTI</name>
<keyword evidence="6 10" id="KW-0472">Membrane</keyword>
<comment type="subcellular location">
    <subcellularLocation>
        <location evidence="1">Endoplasmic reticulum membrane</location>
        <topology evidence="1">Single-pass type I membrane protein</topology>
    </subcellularLocation>
</comment>
<feature type="compositionally biased region" description="Low complexity" evidence="9">
    <location>
        <begin position="193"/>
        <end position="207"/>
    </location>
</feature>
<evidence type="ECO:0000256" key="10">
    <source>
        <dbReference type="SAM" id="Phobius"/>
    </source>
</evidence>
<evidence type="ECO:0000313" key="13">
    <source>
        <dbReference type="Proteomes" id="UP000054217"/>
    </source>
</evidence>
<comment type="function">
    <text evidence="7">Is probably involved in a pathway contributing to genomic integrity.</text>
</comment>
<dbReference type="PANTHER" id="PTHR12924">
    <property type="entry name" value="TRANSLOCON-ASSOCIATED PROTEIN, ALPHA SUBUNIT"/>
    <property type="match status" value="1"/>
</dbReference>
<feature type="compositionally biased region" description="Basic residues" evidence="9">
    <location>
        <begin position="216"/>
        <end position="225"/>
    </location>
</feature>
<keyword evidence="13" id="KW-1185">Reference proteome</keyword>
<reference evidence="13" key="2">
    <citation type="submission" date="2015-01" db="EMBL/GenBank/DDBJ databases">
        <title>Evolutionary Origins and Diversification of the Mycorrhizal Mutualists.</title>
        <authorList>
            <consortium name="DOE Joint Genome Institute"/>
            <consortium name="Mycorrhizal Genomics Consortium"/>
            <person name="Kohler A."/>
            <person name="Kuo A."/>
            <person name="Nagy L.G."/>
            <person name="Floudas D."/>
            <person name="Copeland A."/>
            <person name="Barry K.W."/>
            <person name="Cichocki N."/>
            <person name="Veneault-Fourrey C."/>
            <person name="LaButti K."/>
            <person name="Lindquist E.A."/>
            <person name="Lipzen A."/>
            <person name="Lundell T."/>
            <person name="Morin E."/>
            <person name="Murat C."/>
            <person name="Riley R."/>
            <person name="Ohm R."/>
            <person name="Sun H."/>
            <person name="Tunlid A."/>
            <person name="Henrissat B."/>
            <person name="Grigoriev I.V."/>
            <person name="Hibbett D.S."/>
            <person name="Martin F."/>
        </authorList>
    </citation>
    <scope>NUCLEOTIDE SEQUENCE [LARGE SCALE GENOMIC DNA]</scope>
    <source>
        <strain evidence="13">Marx 270</strain>
    </source>
</reference>